<organism evidence="1 2">
    <name type="scientific">Nephila pilipes</name>
    <name type="common">Giant wood spider</name>
    <name type="synonym">Nephila maculata</name>
    <dbReference type="NCBI Taxonomy" id="299642"/>
    <lineage>
        <taxon>Eukaryota</taxon>
        <taxon>Metazoa</taxon>
        <taxon>Ecdysozoa</taxon>
        <taxon>Arthropoda</taxon>
        <taxon>Chelicerata</taxon>
        <taxon>Arachnida</taxon>
        <taxon>Araneae</taxon>
        <taxon>Araneomorphae</taxon>
        <taxon>Entelegynae</taxon>
        <taxon>Araneoidea</taxon>
        <taxon>Nephilidae</taxon>
        <taxon>Nephila</taxon>
    </lineage>
</organism>
<evidence type="ECO:0000313" key="1">
    <source>
        <dbReference type="EMBL" id="GFT13440.1"/>
    </source>
</evidence>
<keyword evidence="2" id="KW-1185">Reference proteome</keyword>
<dbReference type="Proteomes" id="UP000887013">
    <property type="component" value="Unassembled WGS sequence"/>
</dbReference>
<reference evidence="1" key="1">
    <citation type="submission" date="2020-08" db="EMBL/GenBank/DDBJ databases">
        <title>Multicomponent nature underlies the extraordinary mechanical properties of spider dragline silk.</title>
        <authorList>
            <person name="Kono N."/>
            <person name="Nakamura H."/>
            <person name="Mori M."/>
            <person name="Yoshida Y."/>
            <person name="Ohtoshi R."/>
            <person name="Malay A.D."/>
            <person name="Moran D.A.P."/>
            <person name="Tomita M."/>
            <person name="Numata K."/>
            <person name="Arakawa K."/>
        </authorList>
    </citation>
    <scope>NUCLEOTIDE SEQUENCE</scope>
</reference>
<dbReference type="EMBL" id="BMAW01057861">
    <property type="protein sequence ID" value="GFT13440.1"/>
    <property type="molecule type" value="Genomic_DNA"/>
</dbReference>
<gene>
    <name evidence="1" type="ORF">NPIL_257141</name>
</gene>
<protein>
    <submittedName>
        <fullName evidence="1">Uncharacterized protein</fullName>
    </submittedName>
</protein>
<evidence type="ECO:0000313" key="2">
    <source>
        <dbReference type="Proteomes" id="UP000887013"/>
    </source>
</evidence>
<sequence>MLIADNHVTVLATPLHKGSIQGSNVACKSHKAHWMAERNRTFNIWILPCMTNAENGITSRDIPFLLPILQYCTSPIFNTSNHPCNLEAGKLRRPLL</sequence>
<accession>A0A8X6NGE7</accession>
<name>A0A8X6NGE7_NEPPI</name>
<proteinExistence type="predicted"/>
<comment type="caution">
    <text evidence="1">The sequence shown here is derived from an EMBL/GenBank/DDBJ whole genome shotgun (WGS) entry which is preliminary data.</text>
</comment>
<dbReference type="AlphaFoldDB" id="A0A8X6NGE7"/>